<keyword evidence="5" id="KW-1185">Reference proteome</keyword>
<dbReference type="OrthoDB" id="949380at2759"/>
<feature type="region of interest" description="SAW" evidence="3">
    <location>
        <begin position="239"/>
        <end position="319"/>
    </location>
</feature>
<dbReference type="PROSITE" id="PS50985">
    <property type="entry name" value="GRAS"/>
    <property type="match status" value="1"/>
</dbReference>
<dbReference type="AlphaFoldDB" id="A0A7J9D3M9"/>
<dbReference type="Pfam" id="PF03514">
    <property type="entry name" value="GRAS"/>
    <property type="match status" value="1"/>
</dbReference>
<proteinExistence type="inferred from homology"/>
<evidence type="ECO:0000256" key="3">
    <source>
        <dbReference type="PROSITE-ProRule" id="PRU01191"/>
    </source>
</evidence>
<comment type="caution">
    <text evidence="4">The sequence shown here is derived from an EMBL/GenBank/DDBJ whole genome shotgun (WGS) entry which is preliminary data.</text>
</comment>
<evidence type="ECO:0000313" key="5">
    <source>
        <dbReference type="Proteomes" id="UP000593579"/>
    </source>
</evidence>
<keyword evidence="1" id="KW-0805">Transcription regulation</keyword>
<comment type="similarity">
    <text evidence="3">Belongs to the GRAS family.</text>
</comment>
<evidence type="ECO:0008006" key="6">
    <source>
        <dbReference type="Google" id="ProtNLM"/>
    </source>
</evidence>
<sequence>MAYSFSDIALGLLLYSAKAIEDGDLKSADAFLHNILIPADQRPKYCGNQSRVVKYFAEALAIKNAVMGKRRLHLIDFSIPYYCFEDSVLRTLPTLCDRLSARVSYILPPFLKKHVDFKRSREEAKELEKKLGDEFKVVYANSLAEVDECEIDFKRSREDEMVVVYYKFELHKLLIDAKATKRELVRLREINPTAVIMLDFYANHNDSNFLRCLEDSFQYSSNSSIYFDDEYQWELSRDAWEGTNVIRRYPTFSEWQRLFSMAGFTRIPLSHNKDILVVQDKCLLEIMGEEEECLIIGYKKCPMFFLWAWKPNVEVGHFNSSSTNHKFGQ</sequence>
<protein>
    <recommendedName>
        <fullName evidence="6">DELLA protein GAI-like</fullName>
    </recommendedName>
</protein>
<dbReference type="InterPro" id="IPR005202">
    <property type="entry name" value="TF_GRAS"/>
</dbReference>
<gene>
    <name evidence="4" type="ORF">Gogos_021351</name>
</gene>
<feature type="non-terminal residue" evidence="4">
    <location>
        <position position="1"/>
    </location>
</feature>
<name>A0A7J9D3M9_GOSGO</name>
<evidence type="ECO:0000256" key="2">
    <source>
        <dbReference type="ARBA" id="ARBA00023163"/>
    </source>
</evidence>
<dbReference type="PANTHER" id="PTHR31636">
    <property type="entry name" value="OSJNBA0084A10.13 PROTEIN-RELATED"/>
    <property type="match status" value="1"/>
</dbReference>
<dbReference type="EMBL" id="JABEZY010268216">
    <property type="protein sequence ID" value="MBA0755208.1"/>
    <property type="molecule type" value="Genomic_DNA"/>
</dbReference>
<dbReference type="Proteomes" id="UP000593579">
    <property type="component" value="Unassembled WGS sequence"/>
</dbReference>
<comment type="caution">
    <text evidence="3">Lacks conserved residue(s) required for the propagation of feature annotation.</text>
</comment>
<evidence type="ECO:0000256" key="1">
    <source>
        <dbReference type="ARBA" id="ARBA00023015"/>
    </source>
</evidence>
<organism evidence="4 5">
    <name type="scientific">Gossypium gossypioides</name>
    <name type="common">Mexican cotton</name>
    <name type="synonym">Selera gossypioides</name>
    <dbReference type="NCBI Taxonomy" id="34282"/>
    <lineage>
        <taxon>Eukaryota</taxon>
        <taxon>Viridiplantae</taxon>
        <taxon>Streptophyta</taxon>
        <taxon>Embryophyta</taxon>
        <taxon>Tracheophyta</taxon>
        <taxon>Spermatophyta</taxon>
        <taxon>Magnoliopsida</taxon>
        <taxon>eudicotyledons</taxon>
        <taxon>Gunneridae</taxon>
        <taxon>Pentapetalae</taxon>
        <taxon>rosids</taxon>
        <taxon>malvids</taxon>
        <taxon>Malvales</taxon>
        <taxon>Malvaceae</taxon>
        <taxon>Malvoideae</taxon>
        <taxon>Gossypium</taxon>
    </lineage>
</organism>
<reference evidence="4 5" key="1">
    <citation type="journal article" date="2019" name="Genome Biol. Evol.">
        <title>Insights into the evolution of the New World diploid cottons (Gossypium, subgenus Houzingenia) based on genome sequencing.</title>
        <authorList>
            <person name="Grover C.E."/>
            <person name="Arick M.A. 2nd"/>
            <person name="Thrash A."/>
            <person name="Conover J.L."/>
            <person name="Sanders W.S."/>
            <person name="Peterson D.G."/>
            <person name="Frelichowski J.E."/>
            <person name="Scheffler J.A."/>
            <person name="Scheffler B.E."/>
            <person name="Wendel J.F."/>
        </authorList>
    </citation>
    <scope>NUCLEOTIDE SEQUENCE [LARGE SCALE GENOMIC DNA]</scope>
    <source>
        <strain evidence="4">5</strain>
        <tissue evidence="4">Leaf</tissue>
    </source>
</reference>
<keyword evidence="2" id="KW-0804">Transcription</keyword>
<feature type="short sequence motif" description="LXXLL motif" evidence="3">
    <location>
        <begin position="170"/>
        <end position="174"/>
    </location>
</feature>
<evidence type="ECO:0000313" key="4">
    <source>
        <dbReference type="EMBL" id="MBA0755208.1"/>
    </source>
</evidence>
<accession>A0A7J9D3M9</accession>